<dbReference type="RefSeq" id="WP_009576647.1">
    <property type="nucleotide sequence ID" value="NZ_AEIG01000077.1"/>
</dbReference>
<dbReference type="CDD" id="cd01949">
    <property type="entry name" value="GGDEF"/>
    <property type="match status" value="1"/>
</dbReference>
<dbReference type="EMBL" id="AEIG01000077">
    <property type="protein sequence ID" value="EGG28880.1"/>
    <property type="molecule type" value="Genomic_DNA"/>
</dbReference>
<organism evidence="1 2">
    <name type="scientific">Aequoribacter fuscus</name>
    <dbReference type="NCBI Taxonomy" id="2518989"/>
    <lineage>
        <taxon>Bacteria</taxon>
        <taxon>Pseudomonadati</taxon>
        <taxon>Pseudomonadota</taxon>
        <taxon>Gammaproteobacteria</taxon>
        <taxon>Cellvibrionales</taxon>
        <taxon>Halieaceae</taxon>
        <taxon>Aequoribacter</taxon>
    </lineage>
</organism>
<keyword evidence="2" id="KW-1185">Reference proteome</keyword>
<dbReference type="GO" id="GO:0071111">
    <property type="term" value="F:cyclic-guanylate-specific phosphodiesterase activity"/>
    <property type="evidence" value="ECO:0007669"/>
    <property type="project" value="InterPro"/>
</dbReference>
<dbReference type="NCBIfam" id="TIGR00254">
    <property type="entry name" value="GGDEF"/>
    <property type="match status" value="1"/>
</dbReference>
<reference evidence="1 2" key="1">
    <citation type="journal article" date="2011" name="J. Bacteriol.">
        <title>Genome sequence of strain IMCC3088, a proteorhodopsin-containing marine bacterium belonging to the OM60/NOR5 clade.</title>
        <authorList>
            <person name="Jang Y."/>
            <person name="Oh H.M."/>
            <person name="Kang I."/>
            <person name="Lee K."/>
            <person name="Yang S.J."/>
            <person name="Cho J.C."/>
        </authorList>
    </citation>
    <scope>NUCLEOTIDE SEQUENCE [LARGE SCALE GENOMIC DNA]</scope>
    <source>
        <strain evidence="1 2">IMCC3088</strain>
    </source>
</reference>
<dbReference type="Pfam" id="PF00563">
    <property type="entry name" value="EAL"/>
    <property type="match status" value="1"/>
</dbReference>
<dbReference type="Gene3D" id="3.30.70.270">
    <property type="match status" value="1"/>
</dbReference>
<dbReference type="eggNOG" id="COG5001">
    <property type="taxonomic scope" value="Bacteria"/>
</dbReference>
<dbReference type="InterPro" id="IPR029787">
    <property type="entry name" value="Nucleotide_cyclase"/>
</dbReference>
<dbReference type="SMART" id="SM00052">
    <property type="entry name" value="EAL"/>
    <property type="match status" value="1"/>
</dbReference>
<proteinExistence type="predicted"/>
<name>F3L474_9GAMM</name>
<dbReference type="PROSITE" id="PS50887">
    <property type="entry name" value="GGDEF"/>
    <property type="match status" value="1"/>
</dbReference>
<dbReference type="OrthoDB" id="1316910at2"/>
<dbReference type="SMART" id="SM00267">
    <property type="entry name" value="GGDEF"/>
    <property type="match status" value="1"/>
</dbReference>
<dbReference type="STRING" id="2518989.IMCC3088_2477"/>
<evidence type="ECO:0000313" key="2">
    <source>
        <dbReference type="Proteomes" id="UP000005615"/>
    </source>
</evidence>
<comment type="caution">
    <text evidence="1">The sequence shown here is derived from an EMBL/GenBank/DDBJ whole genome shotgun (WGS) entry which is preliminary data.</text>
</comment>
<dbReference type="SUPFAM" id="SSF55073">
    <property type="entry name" value="Nucleotide cyclase"/>
    <property type="match status" value="1"/>
</dbReference>
<dbReference type="SUPFAM" id="SSF141868">
    <property type="entry name" value="EAL domain-like"/>
    <property type="match status" value="1"/>
</dbReference>
<dbReference type="Gene3D" id="3.20.20.450">
    <property type="entry name" value="EAL domain"/>
    <property type="match status" value="1"/>
</dbReference>
<sequence>MALQPLLLATDSGLKPRIIFGSLGLAFIVSLIFIAVAYRLSTELGLDVQTESVETRAKTLVHALEFDAENHTHHGLNTSYLEHLVAQNFNDASILVTWDGQTKQYGQIPADALAAKMSLMKNGEGKTGLIETSSQTYMWARARSPNIELQVFLLTPVDVFTKGLDAISKRLMFVSFITLWVAIWGALSLSVIISKRFETINSRLRDAASRDNLTGLYNRAYMLEAFEARLLTHGKNEAPSPGAFLLMGVNKFKEINEIIGNIGADECLKILALKFSKLVPPPSVVYRYDGDEFACWIEGANEQQIESIVQSFVAAANEAITVKGWTFNLSLSAGIALFPRDAIDSKDIIHCADIALQDAKRSRQALLFYNPQYDENTQLKALLRNQVPGAIARADFSMFFQPKIDLATGAIAGVEALARWHHPTLGNIPPDVFIPLVEQGREINAFSRLMLHTAIQQAKSWQVEGKYIPIAVNLSPYNLLDNQLVEFIQRELEAADLAPELLAVELTESATMFDVNLAQRVFTELRDMGIKISIDDFGTGMSSMSYLQILPIDCVKLDRSFIENIQTDKVAHAIVSCMVSLCHTLGKTVVAEGVETEAQSKALREIGCDQAQGYLFARPLRVNDKELIDWFRAEVPAIAMDTGTRA</sequence>
<dbReference type="PANTHER" id="PTHR33121:SF70">
    <property type="entry name" value="SIGNALING PROTEIN YKOW"/>
    <property type="match status" value="1"/>
</dbReference>
<dbReference type="PROSITE" id="PS50883">
    <property type="entry name" value="EAL"/>
    <property type="match status" value="1"/>
</dbReference>
<dbReference type="Pfam" id="PF00990">
    <property type="entry name" value="GGDEF"/>
    <property type="match status" value="1"/>
</dbReference>
<gene>
    <name evidence="1" type="ORF">IMCC3088_2477</name>
</gene>
<accession>F3L474</accession>
<dbReference type="InterPro" id="IPR043128">
    <property type="entry name" value="Rev_trsase/Diguanyl_cyclase"/>
</dbReference>
<dbReference type="AlphaFoldDB" id="F3L474"/>
<dbReference type="InterPro" id="IPR035919">
    <property type="entry name" value="EAL_sf"/>
</dbReference>
<evidence type="ECO:0000313" key="1">
    <source>
        <dbReference type="EMBL" id="EGG28880.1"/>
    </source>
</evidence>
<dbReference type="PANTHER" id="PTHR33121">
    <property type="entry name" value="CYCLIC DI-GMP PHOSPHODIESTERASE PDEF"/>
    <property type="match status" value="1"/>
</dbReference>
<dbReference type="CDD" id="cd01948">
    <property type="entry name" value="EAL"/>
    <property type="match status" value="1"/>
</dbReference>
<dbReference type="InterPro" id="IPR000160">
    <property type="entry name" value="GGDEF_dom"/>
</dbReference>
<dbReference type="InterPro" id="IPR001633">
    <property type="entry name" value="EAL_dom"/>
</dbReference>
<dbReference type="Proteomes" id="UP000005615">
    <property type="component" value="Unassembled WGS sequence"/>
</dbReference>
<dbReference type="InterPro" id="IPR050706">
    <property type="entry name" value="Cyclic-di-GMP_PDE-like"/>
</dbReference>
<protein>
    <submittedName>
        <fullName evidence="1">Uncharacterized protein</fullName>
    </submittedName>
</protein>